<dbReference type="EMBL" id="BARS01015154">
    <property type="protein sequence ID" value="GAF87546.1"/>
    <property type="molecule type" value="Genomic_DNA"/>
</dbReference>
<evidence type="ECO:0000313" key="1">
    <source>
        <dbReference type="EMBL" id="GAF87546.1"/>
    </source>
</evidence>
<gene>
    <name evidence="1" type="ORF">S01H1_25138</name>
</gene>
<accession>X0TJV5</accession>
<dbReference type="AlphaFoldDB" id="X0TJV5"/>
<reference evidence="1" key="1">
    <citation type="journal article" date="2014" name="Front. Microbiol.">
        <title>High frequency of phylogenetically diverse reductive dehalogenase-homologous genes in deep subseafloor sedimentary metagenomes.</title>
        <authorList>
            <person name="Kawai M."/>
            <person name="Futagami T."/>
            <person name="Toyoda A."/>
            <person name="Takaki Y."/>
            <person name="Nishi S."/>
            <person name="Hori S."/>
            <person name="Arai W."/>
            <person name="Tsubouchi T."/>
            <person name="Morono Y."/>
            <person name="Uchiyama I."/>
            <person name="Ito T."/>
            <person name="Fujiyama A."/>
            <person name="Inagaki F."/>
            <person name="Takami H."/>
        </authorList>
    </citation>
    <scope>NUCLEOTIDE SEQUENCE</scope>
    <source>
        <strain evidence="1">Expedition CK06-06</strain>
    </source>
</reference>
<comment type="caution">
    <text evidence="1">The sequence shown here is derived from an EMBL/GenBank/DDBJ whole genome shotgun (WGS) entry which is preliminary data.</text>
</comment>
<name>X0TJV5_9ZZZZ</name>
<organism evidence="1">
    <name type="scientific">marine sediment metagenome</name>
    <dbReference type="NCBI Taxonomy" id="412755"/>
    <lineage>
        <taxon>unclassified sequences</taxon>
        <taxon>metagenomes</taxon>
        <taxon>ecological metagenomes</taxon>
    </lineage>
</organism>
<protein>
    <submittedName>
        <fullName evidence="1">Uncharacterized protein</fullName>
    </submittedName>
</protein>
<proteinExistence type="predicted"/>
<feature type="non-terminal residue" evidence="1">
    <location>
        <position position="1"/>
    </location>
</feature>
<sequence>LKYVRQVCKMHKVELYLGRGNRVVYPDCLETKKKDGDREARTMGSGYWMEPGEGEAAKLGVATARSRWLWLGTLAHELCHLMQWLECEPTYCSTLPGGKDPNALVDDWLQGKEFNKRIVKQAIQSVVDVELDNERRAVRLIKKFKLPVDLKKYIQAANSYLFFHEVVMENRTWYNKLMFNPEIINHMPDHFLPEDSYKVGKMPREFVTYLEDHVINSKGWSWKNRRKIAAK</sequence>